<evidence type="ECO:0000313" key="3">
    <source>
        <dbReference type="EMBL" id="RKO89286.1"/>
    </source>
</evidence>
<accession>A0A4P9WFS3</accession>
<gene>
    <name evidence="3" type="ORF">BDK51DRAFT_45251</name>
</gene>
<proteinExistence type="predicted"/>
<keyword evidence="2" id="KW-0732">Signal</keyword>
<sequence>MVPLIPLALLATAAIAVPTPSLEEPIACLPTDALHHPFRLCPWKLDSIIYQPLASPPLAHLPKCPENLHHEFGLCPWTDANGIRHRPYLTLDPCPAPKDLHHGDALCSWSVDGGKTVNDPVPRVITKFVPTLKCGEPKVFEGGRWEVEDLCPYFDTEGVLHKPYFVNPDTFDQPSSLSLGLLAVLQLPSRFRPLRQVLAAMALRPTKPHRASHREFNGPLIPHRSRRDEGTGGNLRCAKWGVHPQRRHPRLGRSHTLSLSKPDLSHSVPGHLPQFLADWEKLHAARTLPLCSNQLVDHGSPKERESPTIDRVDELNKKNAGFVGEERERKVGSWGVGEDVKSSVSTSDLLDLAVHVPERVCQAQVGEGTVREARQAGRPAFIADFSVPLPIADAAPAPHHHHSHNPSPRTFSIMQSLISVVILASAALAAPTPFKGIGEMPIECPSSADLHHPLLLCPWSLGSVIYEPVDTRLPFGLPKCEPNLDHASNLCPWTDAQGVKHHPYVAPLLCSPAADIDHREGLCSWSTDGGKTVFDPLPRVHHPFDVGPGPLCRPVVTVKDADTLRWKATDECPFRDEEGVVHHPIFVDPTTLQFSVNAARISSHSTSKDEEKPSRRLKNRPPIPLLESFMTKINTPVHHATGPALNKWTPNRALRTLPASTSRSVFWSDWMMQDLRALMEEAELGRGVR</sequence>
<dbReference type="EMBL" id="KZ996182">
    <property type="protein sequence ID" value="RKO89286.1"/>
    <property type="molecule type" value="Genomic_DNA"/>
</dbReference>
<evidence type="ECO:0000256" key="2">
    <source>
        <dbReference type="SAM" id="SignalP"/>
    </source>
</evidence>
<evidence type="ECO:0000313" key="4">
    <source>
        <dbReference type="Proteomes" id="UP000269721"/>
    </source>
</evidence>
<feature type="chain" id="PRO_5020689256" evidence="2">
    <location>
        <begin position="17"/>
        <end position="689"/>
    </location>
</feature>
<name>A0A4P9WFS3_9FUNG</name>
<dbReference type="AlphaFoldDB" id="A0A4P9WFS3"/>
<feature type="region of interest" description="Disordered" evidence="1">
    <location>
        <begin position="209"/>
        <end position="238"/>
    </location>
</feature>
<dbReference type="Proteomes" id="UP000269721">
    <property type="component" value="Unassembled WGS sequence"/>
</dbReference>
<keyword evidence="4" id="KW-1185">Reference proteome</keyword>
<feature type="region of interest" description="Disordered" evidence="1">
    <location>
        <begin position="601"/>
        <end position="621"/>
    </location>
</feature>
<protein>
    <submittedName>
        <fullName evidence="3">Uncharacterized protein</fullName>
    </submittedName>
</protein>
<feature type="signal peptide" evidence="2">
    <location>
        <begin position="1"/>
        <end position="16"/>
    </location>
</feature>
<evidence type="ECO:0000256" key="1">
    <source>
        <dbReference type="SAM" id="MobiDB-lite"/>
    </source>
</evidence>
<organism evidence="3 4">
    <name type="scientific">Blyttiomyces helicus</name>
    <dbReference type="NCBI Taxonomy" id="388810"/>
    <lineage>
        <taxon>Eukaryota</taxon>
        <taxon>Fungi</taxon>
        <taxon>Fungi incertae sedis</taxon>
        <taxon>Chytridiomycota</taxon>
        <taxon>Chytridiomycota incertae sedis</taxon>
        <taxon>Chytridiomycetes</taxon>
        <taxon>Chytridiomycetes incertae sedis</taxon>
        <taxon>Blyttiomyces</taxon>
    </lineage>
</organism>
<reference evidence="4" key="1">
    <citation type="journal article" date="2018" name="Nat. Microbiol.">
        <title>Leveraging single-cell genomics to expand the fungal tree of life.</title>
        <authorList>
            <person name="Ahrendt S.R."/>
            <person name="Quandt C.A."/>
            <person name="Ciobanu D."/>
            <person name="Clum A."/>
            <person name="Salamov A."/>
            <person name="Andreopoulos B."/>
            <person name="Cheng J.F."/>
            <person name="Woyke T."/>
            <person name="Pelin A."/>
            <person name="Henrissat B."/>
            <person name="Reynolds N.K."/>
            <person name="Benny G.L."/>
            <person name="Smith M.E."/>
            <person name="James T.Y."/>
            <person name="Grigoriev I.V."/>
        </authorList>
    </citation>
    <scope>NUCLEOTIDE SEQUENCE [LARGE SCALE GENOMIC DNA]</scope>
</reference>